<evidence type="ECO:0000313" key="3">
    <source>
        <dbReference type="Proteomes" id="UP000634660"/>
    </source>
</evidence>
<name>A0A918RJ64_9ACTN</name>
<comment type="caution">
    <text evidence="2">The sequence shown here is derived from an EMBL/GenBank/DDBJ whole genome shotgun (WGS) entry which is preliminary data.</text>
</comment>
<sequence>MYSPPDDTTRQRMEAAHGEAANRLAVTTGPPYAWGWNGRTISSSAGSDRWLRVEATPDDRAGTRLPHEGILGAEQLPDAVPRPRVHATVRWTKDGWTYDADLLTRIAQPVISPATPELLADPGLTDGWWAELHQALDVLAGVPTELEAVRTLWMRRSFPLFLGIDAPDHIERKTGHGDLHWANLTGTPLTIMDRERWGSVPVGFDAGLLHAYSLRVPAVAARVRKEFSNVLETPAGRVGELAALCELLQSVARGEYADTAEALMDRAEALTGRRPPVPPQR</sequence>
<feature type="compositionally biased region" description="Basic and acidic residues" evidence="1">
    <location>
        <begin position="7"/>
        <end position="17"/>
    </location>
</feature>
<feature type="region of interest" description="Disordered" evidence="1">
    <location>
        <begin position="1"/>
        <end position="21"/>
    </location>
</feature>
<dbReference type="AlphaFoldDB" id="A0A918RJ64"/>
<reference evidence="2" key="1">
    <citation type="journal article" date="2014" name="Int. J. Syst. Evol. Microbiol.">
        <title>Complete genome sequence of Corynebacterium casei LMG S-19264T (=DSM 44701T), isolated from a smear-ripened cheese.</title>
        <authorList>
            <consortium name="US DOE Joint Genome Institute (JGI-PGF)"/>
            <person name="Walter F."/>
            <person name="Albersmeier A."/>
            <person name="Kalinowski J."/>
            <person name="Ruckert C."/>
        </authorList>
    </citation>
    <scope>NUCLEOTIDE SEQUENCE</scope>
    <source>
        <strain evidence="2">JCM 4834</strain>
    </source>
</reference>
<dbReference type="Proteomes" id="UP000634660">
    <property type="component" value="Unassembled WGS sequence"/>
</dbReference>
<gene>
    <name evidence="2" type="ORF">GCM10010371_69180</name>
</gene>
<dbReference type="EMBL" id="BMVX01000058">
    <property type="protein sequence ID" value="GHA00076.1"/>
    <property type="molecule type" value="Genomic_DNA"/>
</dbReference>
<evidence type="ECO:0008006" key="4">
    <source>
        <dbReference type="Google" id="ProtNLM"/>
    </source>
</evidence>
<dbReference type="RefSeq" id="WP_189829246.1">
    <property type="nucleotide sequence ID" value="NZ_BMVX01000058.1"/>
</dbReference>
<evidence type="ECO:0000313" key="2">
    <source>
        <dbReference type="EMBL" id="GHA00076.1"/>
    </source>
</evidence>
<organism evidence="2 3">
    <name type="scientific">Streptomyces subrutilus</name>
    <dbReference type="NCBI Taxonomy" id="36818"/>
    <lineage>
        <taxon>Bacteria</taxon>
        <taxon>Bacillati</taxon>
        <taxon>Actinomycetota</taxon>
        <taxon>Actinomycetes</taxon>
        <taxon>Kitasatosporales</taxon>
        <taxon>Streptomycetaceae</taxon>
        <taxon>Streptomyces</taxon>
    </lineage>
</organism>
<proteinExistence type="predicted"/>
<protein>
    <recommendedName>
        <fullName evidence="4">Aminoglycoside phosphotransferase</fullName>
    </recommendedName>
</protein>
<evidence type="ECO:0000256" key="1">
    <source>
        <dbReference type="SAM" id="MobiDB-lite"/>
    </source>
</evidence>
<accession>A0A918RJ64</accession>
<reference evidence="2" key="2">
    <citation type="submission" date="2020-09" db="EMBL/GenBank/DDBJ databases">
        <authorList>
            <person name="Sun Q."/>
            <person name="Ohkuma M."/>
        </authorList>
    </citation>
    <scope>NUCLEOTIDE SEQUENCE</scope>
    <source>
        <strain evidence="2">JCM 4834</strain>
    </source>
</reference>